<gene>
    <name evidence="1" type="ORF">BDY19DRAFT_901932</name>
</gene>
<organism evidence="1 2">
    <name type="scientific">Irpex rosettiformis</name>
    <dbReference type="NCBI Taxonomy" id="378272"/>
    <lineage>
        <taxon>Eukaryota</taxon>
        <taxon>Fungi</taxon>
        <taxon>Dikarya</taxon>
        <taxon>Basidiomycota</taxon>
        <taxon>Agaricomycotina</taxon>
        <taxon>Agaricomycetes</taxon>
        <taxon>Polyporales</taxon>
        <taxon>Irpicaceae</taxon>
        <taxon>Irpex</taxon>
    </lineage>
</organism>
<sequence length="207" mass="22194">MQAARRIGVIVGSSRKGGNGAGIAAWVANNLKKQLTASRVAADIVTVDPRVSPHPFGPVVEGHRIPAQITSSEDYGTLVLQEWSKFVSSCAAFAVVSPEYNGGYPGELKNSLDHLYHEWANKPVILLTYGSGGGLRVSDQLKTILTSLKLEVLDPVAVRVPRTFIAGPDRVSTNSTETPEFLNEFEPQVTKAVQDLAKLLTSAPETS</sequence>
<protein>
    <submittedName>
        <fullName evidence="1">Flavoprotein-like protein</fullName>
    </submittedName>
</protein>
<comment type="caution">
    <text evidence="1">The sequence shown here is derived from an EMBL/GenBank/DDBJ whole genome shotgun (WGS) entry which is preliminary data.</text>
</comment>
<reference evidence="1" key="1">
    <citation type="journal article" date="2021" name="Environ. Microbiol.">
        <title>Gene family expansions and transcriptome signatures uncover fungal adaptations to wood decay.</title>
        <authorList>
            <person name="Hage H."/>
            <person name="Miyauchi S."/>
            <person name="Viragh M."/>
            <person name="Drula E."/>
            <person name="Min B."/>
            <person name="Chaduli D."/>
            <person name="Navarro D."/>
            <person name="Favel A."/>
            <person name="Norest M."/>
            <person name="Lesage-Meessen L."/>
            <person name="Balint B."/>
            <person name="Merenyi Z."/>
            <person name="de Eugenio L."/>
            <person name="Morin E."/>
            <person name="Martinez A.T."/>
            <person name="Baldrian P."/>
            <person name="Stursova M."/>
            <person name="Martinez M.J."/>
            <person name="Novotny C."/>
            <person name="Magnuson J.K."/>
            <person name="Spatafora J.W."/>
            <person name="Maurice S."/>
            <person name="Pangilinan J."/>
            <person name="Andreopoulos W."/>
            <person name="LaButti K."/>
            <person name="Hundley H."/>
            <person name="Na H."/>
            <person name="Kuo A."/>
            <person name="Barry K."/>
            <person name="Lipzen A."/>
            <person name="Henrissat B."/>
            <person name="Riley R."/>
            <person name="Ahrendt S."/>
            <person name="Nagy L.G."/>
            <person name="Grigoriev I.V."/>
            <person name="Martin F."/>
            <person name="Rosso M.N."/>
        </authorList>
    </citation>
    <scope>NUCLEOTIDE SEQUENCE</scope>
    <source>
        <strain evidence="1">CBS 384.51</strain>
    </source>
</reference>
<proteinExistence type="predicted"/>
<keyword evidence="2" id="KW-1185">Reference proteome</keyword>
<name>A0ACB8UKW0_9APHY</name>
<dbReference type="EMBL" id="MU274900">
    <property type="protein sequence ID" value="KAI0094841.1"/>
    <property type="molecule type" value="Genomic_DNA"/>
</dbReference>
<evidence type="ECO:0000313" key="1">
    <source>
        <dbReference type="EMBL" id="KAI0094841.1"/>
    </source>
</evidence>
<evidence type="ECO:0000313" key="2">
    <source>
        <dbReference type="Proteomes" id="UP001055072"/>
    </source>
</evidence>
<accession>A0ACB8UKW0</accession>
<dbReference type="Proteomes" id="UP001055072">
    <property type="component" value="Unassembled WGS sequence"/>
</dbReference>